<keyword evidence="1" id="KW-0304">Gas vesicle</keyword>
<reference evidence="4 5" key="1">
    <citation type="submission" date="2022-04" db="EMBL/GenBank/DDBJ databases">
        <title>Positive selection, recombination, and allopatry shape intraspecific diversity of widespread and dominant cyanobacteria.</title>
        <authorList>
            <person name="Wei J."/>
            <person name="Shu W."/>
            <person name="Hu C."/>
        </authorList>
    </citation>
    <scope>NUCLEOTIDE SEQUENCE [LARGE SCALE GENOMIC DNA]</scope>
    <source>
        <strain evidence="4 5">GB2-A4</strain>
    </source>
</reference>
<comment type="subcellular location">
    <subcellularLocation>
        <location evidence="2">Gas vesicle</location>
    </subcellularLocation>
</comment>
<dbReference type="Proteomes" id="UP001464891">
    <property type="component" value="Unassembled WGS sequence"/>
</dbReference>
<proteinExistence type="inferred from homology"/>
<evidence type="ECO:0000313" key="5">
    <source>
        <dbReference type="Proteomes" id="UP001464891"/>
    </source>
</evidence>
<organism evidence="4 5">
    <name type="scientific">Trichocoleus desertorum GB2-A4</name>
    <dbReference type="NCBI Taxonomy" id="2933944"/>
    <lineage>
        <taxon>Bacteria</taxon>
        <taxon>Bacillati</taxon>
        <taxon>Cyanobacteriota</taxon>
        <taxon>Cyanophyceae</taxon>
        <taxon>Leptolyngbyales</taxon>
        <taxon>Trichocoleusaceae</taxon>
        <taxon>Trichocoleus</taxon>
    </lineage>
</organism>
<comment type="caution">
    <text evidence="4">The sequence shown here is derived from an EMBL/GenBank/DDBJ whole genome shotgun (WGS) entry which is preliminary data.</text>
</comment>
<protein>
    <submittedName>
        <fullName evidence="4">GvpL/GvpF family gas vesicle protein</fullName>
    </submittedName>
</protein>
<evidence type="ECO:0000256" key="3">
    <source>
        <dbReference type="ARBA" id="ARBA00035643"/>
    </source>
</evidence>
<dbReference type="Pfam" id="PF06386">
    <property type="entry name" value="GvpL_GvpF"/>
    <property type="match status" value="1"/>
</dbReference>
<keyword evidence="5" id="KW-1185">Reference proteome</keyword>
<dbReference type="RefSeq" id="WP_190432668.1">
    <property type="nucleotide sequence ID" value="NZ_JAMPKM010000007.1"/>
</dbReference>
<dbReference type="PANTHER" id="PTHR36852:SF1">
    <property type="entry name" value="PROTEIN GVPL 2"/>
    <property type="match status" value="1"/>
</dbReference>
<gene>
    <name evidence="4" type="ORF">NC998_13925</name>
</gene>
<accession>A0ABV0J8T3</accession>
<evidence type="ECO:0000256" key="2">
    <source>
        <dbReference type="ARBA" id="ARBA00035108"/>
    </source>
</evidence>
<comment type="similarity">
    <text evidence="3">Belongs to the gas vesicle GvpF/GvpL family.</text>
</comment>
<evidence type="ECO:0000256" key="1">
    <source>
        <dbReference type="ARBA" id="ARBA00022987"/>
    </source>
</evidence>
<sequence>MGTGLYLYGIFPTPGPQQLEAQGLDKQPVHTHVLDGFTFLYSEAQQERYLASRRNLLDHEKVLEQAMHTGHRTLLPLQFGLIVEDWRTVTEQLTATQGPKLEQLFQKLDGRREVGVKIFWDAEAEVQALLAQDEQLRSERDRLEGKSLSMDEVIRIGQAIEQAVEARKQSIIQVFRSTLNPLASSALENDPLTEAMIYNAAYLIAWDDEAAFSEKVEALDLQFEGRLRIRYNNFTAPYNFAQLAN</sequence>
<dbReference type="InterPro" id="IPR009430">
    <property type="entry name" value="GvpL/GvpF"/>
</dbReference>
<name>A0ABV0J8T3_9CYAN</name>
<evidence type="ECO:0000313" key="4">
    <source>
        <dbReference type="EMBL" id="MEP0818193.1"/>
    </source>
</evidence>
<dbReference type="PANTHER" id="PTHR36852">
    <property type="entry name" value="PROTEIN GVPL 2"/>
    <property type="match status" value="1"/>
</dbReference>
<dbReference type="EMBL" id="JAMPKM010000007">
    <property type="protein sequence ID" value="MEP0818193.1"/>
    <property type="molecule type" value="Genomic_DNA"/>
</dbReference>